<evidence type="ECO:0000256" key="2">
    <source>
        <dbReference type="SAM" id="Phobius"/>
    </source>
</evidence>
<evidence type="ECO:0000313" key="3">
    <source>
        <dbReference type="EMBL" id="AIE84551.1"/>
    </source>
</evidence>
<dbReference type="Proteomes" id="UP000027982">
    <property type="component" value="Chromosome"/>
</dbReference>
<name>A0A068NM89_FIMGI</name>
<feature type="transmembrane region" description="Helical" evidence="2">
    <location>
        <begin position="30"/>
        <end position="48"/>
    </location>
</feature>
<evidence type="ECO:0000313" key="4">
    <source>
        <dbReference type="Proteomes" id="UP000027982"/>
    </source>
</evidence>
<feature type="region of interest" description="Disordered" evidence="1">
    <location>
        <begin position="231"/>
        <end position="252"/>
    </location>
</feature>
<keyword evidence="4" id="KW-1185">Reference proteome</keyword>
<keyword evidence="2" id="KW-0812">Transmembrane</keyword>
<sequence length="252" mass="26443">MDGTSNVTVNNGWSGLEAAWFNTLSFLPKLLAFALILVVGYFIATALGKVVDKLLTRVGFDRAVERSGIRAALASSGFHPSQILGKLAFYTIFLFVLQLAFGVFGQNPISDLLTRVIAFIPNIFVAIVITVIAASIAAAVRDIVNGALGGLSYGKMLANLAAGAIVVVGVFAALNQLQIAPAIVNGLFYAILAIVVGVSIVAIGGAGIQPMRARWESALNRLDQEVPRIQQEASAAQPTAVVTPTDRTGYVS</sequence>
<feature type="transmembrane region" description="Helical" evidence="2">
    <location>
        <begin position="87"/>
        <end position="104"/>
    </location>
</feature>
<accession>A0A068NM89</accession>
<dbReference type="KEGG" id="fgi:OP10G_1183"/>
<dbReference type="Gene3D" id="1.10.287.1260">
    <property type="match status" value="1"/>
</dbReference>
<dbReference type="RefSeq" id="WP_025226822.1">
    <property type="nucleotide sequence ID" value="NZ_CP007139.1"/>
</dbReference>
<dbReference type="InterPro" id="IPR008910">
    <property type="entry name" value="MSC_TM_helix"/>
</dbReference>
<feature type="transmembrane region" description="Helical" evidence="2">
    <location>
        <begin position="156"/>
        <end position="174"/>
    </location>
</feature>
<evidence type="ECO:0000256" key="1">
    <source>
        <dbReference type="SAM" id="MobiDB-lite"/>
    </source>
</evidence>
<dbReference type="OrthoDB" id="5184470at2"/>
<dbReference type="EMBL" id="CP007139">
    <property type="protein sequence ID" value="AIE84551.1"/>
    <property type="molecule type" value="Genomic_DNA"/>
</dbReference>
<dbReference type="Pfam" id="PF05552">
    <property type="entry name" value="MS_channel_1st_1"/>
    <property type="match status" value="2"/>
</dbReference>
<protein>
    <submittedName>
        <fullName evidence="3">TM helix repeat-containing protein</fullName>
    </submittedName>
</protein>
<dbReference type="eggNOG" id="COG0668">
    <property type="taxonomic scope" value="Bacteria"/>
</dbReference>
<keyword evidence="2" id="KW-1133">Transmembrane helix</keyword>
<gene>
    <name evidence="3" type="ORF">OP10G_1183</name>
</gene>
<proteinExistence type="predicted"/>
<dbReference type="AlphaFoldDB" id="A0A068NM89"/>
<feature type="transmembrane region" description="Helical" evidence="2">
    <location>
        <begin position="186"/>
        <end position="208"/>
    </location>
</feature>
<dbReference type="HOGENOM" id="CLU_049564_0_1_0"/>
<keyword evidence="2" id="KW-0472">Membrane</keyword>
<organism evidence="3 4">
    <name type="scientific">Fimbriimonas ginsengisoli Gsoil 348</name>
    <dbReference type="NCBI Taxonomy" id="661478"/>
    <lineage>
        <taxon>Bacteria</taxon>
        <taxon>Bacillati</taxon>
        <taxon>Armatimonadota</taxon>
        <taxon>Fimbriimonadia</taxon>
        <taxon>Fimbriimonadales</taxon>
        <taxon>Fimbriimonadaceae</taxon>
        <taxon>Fimbriimonas</taxon>
    </lineage>
</organism>
<feature type="transmembrane region" description="Helical" evidence="2">
    <location>
        <begin position="116"/>
        <end position="144"/>
    </location>
</feature>
<dbReference type="STRING" id="661478.OP10G_1183"/>
<reference evidence="3 4" key="1">
    <citation type="journal article" date="2014" name="PLoS ONE">
        <title>The first complete genome sequence of the class fimbriimonadia in the phylum armatimonadetes.</title>
        <authorList>
            <person name="Hu Z.Y."/>
            <person name="Wang Y.Z."/>
            <person name="Im W.T."/>
            <person name="Wang S.Y."/>
            <person name="Zhao G.P."/>
            <person name="Zheng H.J."/>
            <person name="Quan Z.X."/>
        </authorList>
    </citation>
    <scope>NUCLEOTIDE SEQUENCE [LARGE SCALE GENOMIC DNA]</scope>
    <source>
        <strain evidence="3">Gsoil 348</strain>
    </source>
</reference>